<keyword evidence="6" id="KW-0067">ATP-binding</keyword>
<proteinExistence type="predicted"/>
<keyword evidence="5" id="KW-0547">Nucleotide-binding</keyword>
<evidence type="ECO:0000256" key="1">
    <source>
        <dbReference type="ARBA" id="ARBA00001946"/>
    </source>
</evidence>
<dbReference type="InterPro" id="IPR052038">
    <property type="entry name" value="Type-VII_TA_antitoxin"/>
</dbReference>
<evidence type="ECO:0000256" key="5">
    <source>
        <dbReference type="ARBA" id="ARBA00022741"/>
    </source>
</evidence>
<gene>
    <name evidence="9" type="ORF">A3A63_00175</name>
</gene>
<dbReference type="Proteomes" id="UP000176450">
    <property type="component" value="Unassembled WGS sequence"/>
</dbReference>
<keyword evidence="3" id="KW-0548">Nucleotidyltransferase</keyword>
<dbReference type="InterPro" id="IPR043519">
    <property type="entry name" value="NT_sf"/>
</dbReference>
<evidence type="ECO:0000313" key="10">
    <source>
        <dbReference type="Proteomes" id="UP000176450"/>
    </source>
</evidence>
<dbReference type="CDD" id="cd05403">
    <property type="entry name" value="NT_KNTase_like"/>
    <property type="match status" value="1"/>
</dbReference>
<keyword evidence="7" id="KW-0460">Magnesium</keyword>
<organism evidence="9 10">
    <name type="scientific">Candidatus Gottesmanbacteria bacterium RIFCSPLOWO2_01_FULL_46_9</name>
    <dbReference type="NCBI Taxonomy" id="1798394"/>
    <lineage>
        <taxon>Bacteria</taxon>
        <taxon>Candidatus Gottesmaniibacteriota</taxon>
    </lineage>
</organism>
<reference evidence="9 10" key="1">
    <citation type="journal article" date="2016" name="Nat. Commun.">
        <title>Thousands of microbial genomes shed light on interconnected biogeochemical processes in an aquifer system.</title>
        <authorList>
            <person name="Anantharaman K."/>
            <person name="Brown C.T."/>
            <person name="Hug L.A."/>
            <person name="Sharon I."/>
            <person name="Castelle C.J."/>
            <person name="Probst A.J."/>
            <person name="Thomas B.C."/>
            <person name="Singh A."/>
            <person name="Wilkins M.J."/>
            <person name="Karaoz U."/>
            <person name="Brodie E.L."/>
            <person name="Williams K.H."/>
            <person name="Hubbard S.S."/>
            <person name="Banfield J.F."/>
        </authorList>
    </citation>
    <scope>NUCLEOTIDE SEQUENCE [LARGE SCALE GENOMIC DNA]</scope>
</reference>
<dbReference type="InterPro" id="IPR041633">
    <property type="entry name" value="Polbeta"/>
</dbReference>
<dbReference type="GO" id="GO:0005524">
    <property type="term" value="F:ATP binding"/>
    <property type="evidence" value="ECO:0007669"/>
    <property type="project" value="UniProtKB-KW"/>
</dbReference>
<keyword evidence="4" id="KW-0479">Metal-binding</keyword>
<evidence type="ECO:0000259" key="8">
    <source>
        <dbReference type="Pfam" id="PF18765"/>
    </source>
</evidence>
<dbReference type="GO" id="GO:0046872">
    <property type="term" value="F:metal ion binding"/>
    <property type="evidence" value="ECO:0007669"/>
    <property type="project" value="UniProtKB-KW"/>
</dbReference>
<name>A0A1F6B3Y6_9BACT</name>
<dbReference type="GO" id="GO:0016779">
    <property type="term" value="F:nucleotidyltransferase activity"/>
    <property type="evidence" value="ECO:0007669"/>
    <property type="project" value="UniProtKB-KW"/>
</dbReference>
<evidence type="ECO:0000256" key="3">
    <source>
        <dbReference type="ARBA" id="ARBA00022695"/>
    </source>
</evidence>
<evidence type="ECO:0000256" key="2">
    <source>
        <dbReference type="ARBA" id="ARBA00022679"/>
    </source>
</evidence>
<evidence type="ECO:0000313" key="9">
    <source>
        <dbReference type="EMBL" id="OGG31630.1"/>
    </source>
</evidence>
<dbReference type="Pfam" id="PF18765">
    <property type="entry name" value="Polbeta"/>
    <property type="match status" value="1"/>
</dbReference>
<dbReference type="AlphaFoldDB" id="A0A1F6B3Y6"/>
<dbReference type="SUPFAM" id="SSF81301">
    <property type="entry name" value="Nucleotidyltransferase"/>
    <property type="match status" value="1"/>
</dbReference>
<comment type="caution">
    <text evidence="9">The sequence shown here is derived from an EMBL/GenBank/DDBJ whole genome shotgun (WGS) entry which is preliminary data.</text>
</comment>
<dbReference type="PANTHER" id="PTHR33571:SF14">
    <property type="entry name" value="PROTEIN ADENYLYLTRANSFERASE MJ0435-RELATED"/>
    <property type="match status" value="1"/>
</dbReference>
<evidence type="ECO:0000256" key="6">
    <source>
        <dbReference type="ARBA" id="ARBA00022840"/>
    </source>
</evidence>
<evidence type="ECO:0000256" key="4">
    <source>
        <dbReference type="ARBA" id="ARBA00022723"/>
    </source>
</evidence>
<sequence length="98" mass="10892">MIDTTQYSKQIVPILKRYSVPKAAFFGSVVDGKYVPGKSDIDILVQPADGMSLMDFIGLKQDIEDAIGTEVDLVSYNGMSKYIKDSILSNEQVFYETT</sequence>
<dbReference type="EMBL" id="MFJX01000001">
    <property type="protein sequence ID" value="OGG31630.1"/>
    <property type="molecule type" value="Genomic_DNA"/>
</dbReference>
<dbReference type="Gene3D" id="3.30.460.10">
    <property type="entry name" value="Beta Polymerase, domain 2"/>
    <property type="match status" value="1"/>
</dbReference>
<dbReference type="PANTHER" id="PTHR33571">
    <property type="entry name" value="SSL8005 PROTEIN"/>
    <property type="match status" value="1"/>
</dbReference>
<accession>A0A1F6B3Y6</accession>
<keyword evidence="2" id="KW-0808">Transferase</keyword>
<protein>
    <recommendedName>
        <fullName evidence="8">Polymerase beta nucleotidyltransferase domain-containing protein</fullName>
    </recommendedName>
</protein>
<evidence type="ECO:0000256" key="7">
    <source>
        <dbReference type="ARBA" id="ARBA00022842"/>
    </source>
</evidence>
<feature type="domain" description="Polymerase beta nucleotidyltransferase" evidence="8">
    <location>
        <begin position="9"/>
        <end position="97"/>
    </location>
</feature>
<comment type="cofactor">
    <cofactor evidence="1">
        <name>Mg(2+)</name>
        <dbReference type="ChEBI" id="CHEBI:18420"/>
    </cofactor>
</comment>